<protein>
    <submittedName>
        <fullName evidence="1">Uncharacterized protein</fullName>
    </submittedName>
</protein>
<sequence>MASSSNNSQRKYDVFVSFRGKDTRRGLVGHLEKALNEKKIQVFIDNKLKKGNEISPALIREIKESDISLIVFSKCYADSIWCLEELVKIVEYKENNGDYTIVPIFYDVDPSTVPRQIGSYREAFDKHETSSRHDLCKLQSWRTALTTAANLSGLVSSDFKNDAELVEKIVNQVLQRLNEIRPPYVLTGLVGIQEQIEQLESLLCNGKQNVHIIGIWGMGGIGKTTMANLLFKKVYHEYEGFHFLENVREEWRKCGKSQLKNKLITKLLGKEDLGTIMPLGLPHHVHRRLCQKKILVVLDDVDDSDQIEDSTRGYNWFCWEKGGY</sequence>
<reference evidence="1 2" key="1">
    <citation type="journal article" date="2022" name="DNA Res.">
        <title>Chromosomal-level genome assembly of the orchid tree Bauhinia variegata (Leguminosae; Cercidoideae) supports the allotetraploid origin hypothesis of Bauhinia.</title>
        <authorList>
            <person name="Zhong Y."/>
            <person name="Chen Y."/>
            <person name="Zheng D."/>
            <person name="Pang J."/>
            <person name="Liu Y."/>
            <person name="Luo S."/>
            <person name="Meng S."/>
            <person name="Qian L."/>
            <person name="Wei D."/>
            <person name="Dai S."/>
            <person name="Zhou R."/>
        </authorList>
    </citation>
    <scope>NUCLEOTIDE SEQUENCE [LARGE SCALE GENOMIC DNA]</scope>
    <source>
        <strain evidence="1">BV-YZ2020</strain>
    </source>
</reference>
<organism evidence="1 2">
    <name type="scientific">Bauhinia variegata</name>
    <name type="common">Purple orchid tree</name>
    <name type="synonym">Phanera variegata</name>
    <dbReference type="NCBI Taxonomy" id="167791"/>
    <lineage>
        <taxon>Eukaryota</taxon>
        <taxon>Viridiplantae</taxon>
        <taxon>Streptophyta</taxon>
        <taxon>Embryophyta</taxon>
        <taxon>Tracheophyta</taxon>
        <taxon>Spermatophyta</taxon>
        <taxon>Magnoliopsida</taxon>
        <taxon>eudicotyledons</taxon>
        <taxon>Gunneridae</taxon>
        <taxon>Pentapetalae</taxon>
        <taxon>rosids</taxon>
        <taxon>fabids</taxon>
        <taxon>Fabales</taxon>
        <taxon>Fabaceae</taxon>
        <taxon>Cercidoideae</taxon>
        <taxon>Cercideae</taxon>
        <taxon>Bauhiniinae</taxon>
        <taxon>Bauhinia</taxon>
    </lineage>
</organism>
<evidence type="ECO:0000313" key="1">
    <source>
        <dbReference type="EMBL" id="KAI4299980.1"/>
    </source>
</evidence>
<keyword evidence="2" id="KW-1185">Reference proteome</keyword>
<dbReference type="EMBL" id="CM039438">
    <property type="protein sequence ID" value="KAI4299980.1"/>
    <property type="molecule type" value="Genomic_DNA"/>
</dbReference>
<proteinExistence type="predicted"/>
<evidence type="ECO:0000313" key="2">
    <source>
        <dbReference type="Proteomes" id="UP000828941"/>
    </source>
</evidence>
<gene>
    <name evidence="1" type="ORF">L6164_033400</name>
</gene>
<dbReference type="Proteomes" id="UP000828941">
    <property type="component" value="Chromosome 13"/>
</dbReference>
<comment type="caution">
    <text evidence="1">The sequence shown here is derived from an EMBL/GenBank/DDBJ whole genome shotgun (WGS) entry which is preliminary data.</text>
</comment>
<accession>A0ACB9KRM9</accession>
<name>A0ACB9KRM9_BAUVA</name>